<dbReference type="SFLD" id="SFLDG01081">
    <property type="entry name" value="cleavage_of_the_Ca-Cb_bond_in"/>
    <property type="match status" value="1"/>
</dbReference>
<protein>
    <submittedName>
        <fullName evidence="8">Thiazole biosynthesis protein ThiH</fullName>
    </submittedName>
</protein>
<dbReference type="Pfam" id="PF04055">
    <property type="entry name" value="Radical_SAM"/>
    <property type="match status" value="1"/>
</dbReference>
<dbReference type="SFLD" id="SFLDF00301">
    <property type="entry name" value="2-iminoacetate_synthase_(ThiH)"/>
    <property type="match status" value="1"/>
</dbReference>
<evidence type="ECO:0000256" key="5">
    <source>
        <dbReference type="ARBA" id="ARBA00023004"/>
    </source>
</evidence>
<comment type="cofactor">
    <cofactor evidence="1">
        <name>[4Fe-4S] cluster</name>
        <dbReference type="ChEBI" id="CHEBI:49883"/>
    </cofactor>
</comment>
<keyword evidence="6" id="KW-0411">Iron-sulfur</keyword>
<dbReference type="CDD" id="cd01335">
    <property type="entry name" value="Radical_SAM"/>
    <property type="match status" value="1"/>
</dbReference>
<dbReference type="InterPro" id="IPR007197">
    <property type="entry name" value="rSAM"/>
</dbReference>
<dbReference type="EMBL" id="LGTC01000001">
    <property type="protein sequence ID" value="KNY29979.1"/>
    <property type="molecule type" value="Genomic_DNA"/>
</dbReference>
<dbReference type="GO" id="GO:0003824">
    <property type="term" value="F:catalytic activity"/>
    <property type="evidence" value="ECO:0007669"/>
    <property type="project" value="InterPro"/>
</dbReference>
<proteinExistence type="predicted"/>
<evidence type="ECO:0000313" key="8">
    <source>
        <dbReference type="EMBL" id="KNY29979.1"/>
    </source>
</evidence>
<dbReference type="InterPro" id="IPR034428">
    <property type="entry name" value="ThiH/NoCL/HydG-like"/>
</dbReference>
<accession>A0A0L6JW73</accession>
<reference evidence="9" key="1">
    <citation type="submission" date="2015-07" db="EMBL/GenBank/DDBJ databases">
        <title>Near-Complete Genome Sequence of the Cellulolytic Bacterium Bacteroides (Pseudobacteroides) cellulosolvens ATCC 35603.</title>
        <authorList>
            <person name="Dassa B."/>
            <person name="Utturkar S.M."/>
            <person name="Klingeman D.M."/>
            <person name="Hurt R.A."/>
            <person name="Keller M."/>
            <person name="Xu J."/>
            <person name="Reddy Y.H.K."/>
            <person name="Borovok I."/>
            <person name="Grinberg I.R."/>
            <person name="Lamed R."/>
            <person name="Zhivin O."/>
            <person name="Bayer E.A."/>
            <person name="Brown S.D."/>
        </authorList>
    </citation>
    <scope>NUCLEOTIDE SEQUENCE [LARGE SCALE GENOMIC DNA]</scope>
    <source>
        <strain evidence="9">DSM 2933</strain>
    </source>
</reference>
<evidence type="ECO:0000256" key="6">
    <source>
        <dbReference type="ARBA" id="ARBA00023014"/>
    </source>
</evidence>
<dbReference type="InterPro" id="IPR010722">
    <property type="entry name" value="BATS_dom"/>
</dbReference>
<dbReference type="eggNOG" id="COG0502">
    <property type="taxonomic scope" value="Bacteria"/>
</dbReference>
<evidence type="ECO:0000256" key="3">
    <source>
        <dbReference type="ARBA" id="ARBA00022691"/>
    </source>
</evidence>
<dbReference type="InterPro" id="IPR013785">
    <property type="entry name" value="Aldolase_TIM"/>
</dbReference>
<organism evidence="8 9">
    <name type="scientific">Pseudobacteroides cellulosolvens ATCC 35603 = DSM 2933</name>
    <dbReference type="NCBI Taxonomy" id="398512"/>
    <lineage>
        <taxon>Bacteria</taxon>
        <taxon>Bacillati</taxon>
        <taxon>Bacillota</taxon>
        <taxon>Clostridia</taxon>
        <taxon>Eubacteriales</taxon>
        <taxon>Oscillospiraceae</taxon>
        <taxon>Pseudobacteroides</taxon>
    </lineage>
</organism>
<keyword evidence="5" id="KW-0408">Iron</keyword>
<evidence type="ECO:0000256" key="1">
    <source>
        <dbReference type="ARBA" id="ARBA00001966"/>
    </source>
</evidence>
<evidence type="ECO:0000256" key="4">
    <source>
        <dbReference type="ARBA" id="ARBA00022723"/>
    </source>
</evidence>
<dbReference type="GO" id="GO:0051539">
    <property type="term" value="F:4 iron, 4 sulfur cluster binding"/>
    <property type="evidence" value="ECO:0007669"/>
    <property type="project" value="UniProtKB-KW"/>
</dbReference>
<dbReference type="SFLD" id="SFLDG01060">
    <property type="entry name" value="BATS_domain_containing"/>
    <property type="match status" value="1"/>
</dbReference>
<dbReference type="Proteomes" id="UP000036923">
    <property type="component" value="Unassembled WGS sequence"/>
</dbReference>
<keyword evidence="2" id="KW-0004">4Fe-4S</keyword>
<dbReference type="PANTHER" id="PTHR43583">
    <property type="entry name" value="2-IMINOACETATE SYNTHASE"/>
    <property type="match status" value="1"/>
</dbReference>
<dbReference type="GO" id="GO:0009228">
    <property type="term" value="P:thiamine biosynthetic process"/>
    <property type="evidence" value="ECO:0007669"/>
    <property type="project" value="InterPro"/>
</dbReference>
<gene>
    <name evidence="8" type="ORF">Bccel_5256</name>
</gene>
<dbReference type="AlphaFoldDB" id="A0A0L6JW73"/>
<comment type="caution">
    <text evidence="8">The sequence shown here is derived from an EMBL/GenBank/DDBJ whole genome shotgun (WGS) entry which is preliminary data.</text>
</comment>
<keyword evidence="3" id="KW-0949">S-adenosyl-L-methionine</keyword>
<dbReference type="SUPFAM" id="SSF102114">
    <property type="entry name" value="Radical SAM enzymes"/>
    <property type="match status" value="1"/>
</dbReference>
<dbReference type="PANTHER" id="PTHR43583:SF1">
    <property type="entry name" value="2-IMINOACETATE SYNTHASE"/>
    <property type="match status" value="1"/>
</dbReference>
<evidence type="ECO:0000313" key="9">
    <source>
        <dbReference type="Proteomes" id="UP000036923"/>
    </source>
</evidence>
<dbReference type="SFLD" id="SFLDS00029">
    <property type="entry name" value="Radical_SAM"/>
    <property type="match status" value="1"/>
</dbReference>
<dbReference type="InterPro" id="IPR012726">
    <property type="entry name" value="ThiH"/>
</dbReference>
<dbReference type="InterPro" id="IPR058240">
    <property type="entry name" value="rSAM_sf"/>
</dbReference>
<dbReference type="STRING" id="398512.Bccel_5256"/>
<dbReference type="PATRIC" id="fig|398512.5.peg.5511"/>
<name>A0A0L6JW73_9FIRM</name>
<feature type="domain" description="Biotin and thiamin synthesis-associated" evidence="7">
    <location>
        <begin position="260"/>
        <end position="362"/>
    </location>
</feature>
<dbReference type="Gene3D" id="3.20.20.70">
    <property type="entry name" value="Aldolase class I"/>
    <property type="match status" value="1"/>
</dbReference>
<dbReference type="NCBIfam" id="TIGR02351">
    <property type="entry name" value="thiH"/>
    <property type="match status" value="1"/>
</dbReference>
<dbReference type="GO" id="GO:0005506">
    <property type="term" value="F:iron ion binding"/>
    <property type="evidence" value="ECO:0007669"/>
    <property type="project" value="InterPro"/>
</dbReference>
<sequence>MVNNMSFYDVIKKYEQNAVLERIQSVSKEEVTRVLSKESFSIDDYFVLISPAASGFLEEMARKAQKITLQHFGRAMVLYAPLYLANYCVNNCLYCGFNVHNELDRRKLTMEDLKIEAKAISQMGIRHILILTGESRKHSSVEYIKECVKVISEYFTSISIEVYPLDEEEYRLLVNNGVDGLTIYQEVYDEDVYKIMHPSGPKKDYHYRLDTPERGCRSGMRSVGIGALMGLGDWRTEAFYTALHAHYLTSKYPEVEISLSIPRMRPHTGSFEVPSPVDDRDFVQIMLAARLFLRHVGITVSTRERSCFRDNLVGLGVTRMSAGSVTEVGGYNEKHGDGQFEISDDRSVEEIRQMLYSKGFQPVFKDWQYI</sequence>
<evidence type="ECO:0000259" key="7">
    <source>
        <dbReference type="SMART" id="SM00876"/>
    </source>
</evidence>
<evidence type="ECO:0000256" key="2">
    <source>
        <dbReference type="ARBA" id="ARBA00022485"/>
    </source>
</evidence>
<dbReference type="SMART" id="SM00876">
    <property type="entry name" value="BATS"/>
    <property type="match status" value="1"/>
</dbReference>
<dbReference type="Pfam" id="PF06968">
    <property type="entry name" value="BATS"/>
    <property type="match status" value="1"/>
</dbReference>
<keyword evidence="9" id="KW-1185">Reference proteome</keyword>
<keyword evidence="4" id="KW-0479">Metal-binding</keyword>